<dbReference type="InterPro" id="IPR008734">
    <property type="entry name" value="PHK_A/B_su"/>
</dbReference>
<keyword evidence="3" id="KW-1185">Reference proteome</keyword>
<keyword evidence="1" id="KW-0112">Calmodulin-binding</keyword>
<comment type="pathway">
    <text evidence="1">Glycan biosynthesis; glycogen metabolism.</text>
</comment>
<dbReference type="Gene3D" id="3.40.50.1110">
    <property type="entry name" value="SGNH hydrolase"/>
    <property type="match status" value="1"/>
</dbReference>
<dbReference type="GO" id="GO:0005516">
    <property type="term" value="F:calmodulin binding"/>
    <property type="evidence" value="ECO:0007669"/>
    <property type="project" value="UniProtKB-KW"/>
</dbReference>
<dbReference type="PANTHER" id="PTHR10749">
    <property type="entry name" value="PHOSPHORYLASE B KINASE REGULATORY SUBUNIT"/>
    <property type="match status" value="1"/>
</dbReference>
<keyword evidence="1" id="KW-0636">Prenylation</keyword>
<dbReference type="GO" id="GO:0005886">
    <property type="term" value="C:plasma membrane"/>
    <property type="evidence" value="ECO:0007669"/>
    <property type="project" value="UniProtKB-SubCell"/>
</dbReference>
<dbReference type="GO" id="GO:0005964">
    <property type="term" value="C:phosphorylase kinase complex"/>
    <property type="evidence" value="ECO:0007669"/>
    <property type="project" value="TreeGrafter"/>
</dbReference>
<keyword evidence="1" id="KW-1003">Cell membrane</keyword>
<keyword evidence="1" id="KW-0119">Carbohydrate metabolism</keyword>
<dbReference type="AlphaFoldDB" id="A0A8K0PB53"/>
<comment type="subcellular location">
    <subcellularLocation>
        <location evidence="1">Cell membrane</location>
        <topology evidence="1">Lipid-anchor</topology>
        <orientation evidence="1">Cytoplasmic side</orientation>
    </subcellularLocation>
</comment>
<reference evidence="2" key="1">
    <citation type="submission" date="2013-04" db="EMBL/GenBank/DDBJ databases">
        <authorList>
            <person name="Qu J."/>
            <person name="Murali S.C."/>
            <person name="Bandaranaike D."/>
            <person name="Bellair M."/>
            <person name="Blankenburg K."/>
            <person name="Chao H."/>
            <person name="Dinh H."/>
            <person name="Doddapaneni H."/>
            <person name="Downs B."/>
            <person name="Dugan-Rocha S."/>
            <person name="Elkadiri S."/>
            <person name="Gnanaolivu R.D."/>
            <person name="Hernandez B."/>
            <person name="Javaid M."/>
            <person name="Jayaseelan J.C."/>
            <person name="Lee S."/>
            <person name="Li M."/>
            <person name="Ming W."/>
            <person name="Munidasa M."/>
            <person name="Muniz J."/>
            <person name="Nguyen L."/>
            <person name="Ongeri F."/>
            <person name="Osuji N."/>
            <person name="Pu L.-L."/>
            <person name="Puazo M."/>
            <person name="Qu C."/>
            <person name="Quiroz J."/>
            <person name="Raj R."/>
            <person name="Weissenberger G."/>
            <person name="Xin Y."/>
            <person name="Zou X."/>
            <person name="Han Y."/>
            <person name="Richards S."/>
            <person name="Worley K."/>
            <person name="Muzny D."/>
            <person name="Gibbs R."/>
        </authorList>
    </citation>
    <scope>NUCLEOTIDE SEQUENCE</scope>
    <source>
        <strain evidence="2">Sampled in the wild</strain>
    </source>
</reference>
<sequence length="291" mass="32705">MSSNRKEKVVLIHVGTNDVKTAESEDHVIGYVWDLCSVAKEKFAEANIAVCGILRRNDVSDVCINYINNGIEWACKAKGLTFVDPNCWLNINDLGRDGIHLNRRGNIKLVDLITGNYLLQGFLAAGELDPLNRRLCSEKKPDVVVQVVILAEDTDVRDKLLQHDFHVQTIAEVAPIEVQPARRNDKLGLTGRKSKDVGILSTSKLYSLQDRIFAFTPQLTDLQRFYIASDYELMIDIFKSEINFLKSSWQNMLGRPLVVMTVKSIHLDNGNIPNAMITTMKKLKSGYINGT</sequence>
<protein>
    <recommendedName>
        <fullName evidence="1">Phosphorylase b kinase regulatory subunit</fullName>
    </recommendedName>
</protein>
<dbReference type="UniPathway" id="UPA00163"/>
<comment type="function">
    <text evidence="1">Phosphorylase b kinase catalyzes the phosphorylation of serine in certain substrates, including troponin I.</text>
</comment>
<keyword evidence="1" id="KW-0321">Glycogen metabolism</keyword>
<dbReference type="Proteomes" id="UP000792457">
    <property type="component" value="Unassembled WGS sequence"/>
</dbReference>
<organism evidence="2 3">
    <name type="scientific">Ladona fulva</name>
    <name type="common">Scarce chaser dragonfly</name>
    <name type="synonym">Libellula fulva</name>
    <dbReference type="NCBI Taxonomy" id="123851"/>
    <lineage>
        <taxon>Eukaryota</taxon>
        <taxon>Metazoa</taxon>
        <taxon>Ecdysozoa</taxon>
        <taxon>Arthropoda</taxon>
        <taxon>Hexapoda</taxon>
        <taxon>Insecta</taxon>
        <taxon>Pterygota</taxon>
        <taxon>Palaeoptera</taxon>
        <taxon>Odonata</taxon>
        <taxon>Epiprocta</taxon>
        <taxon>Anisoptera</taxon>
        <taxon>Libelluloidea</taxon>
        <taxon>Libellulidae</taxon>
        <taxon>Ladona</taxon>
    </lineage>
</organism>
<dbReference type="EMBL" id="KZ309361">
    <property type="protein sequence ID" value="KAG8238503.1"/>
    <property type="molecule type" value="Genomic_DNA"/>
</dbReference>
<evidence type="ECO:0000256" key="1">
    <source>
        <dbReference type="RuleBase" id="RU364123"/>
    </source>
</evidence>
<evidence type="ECO:0000313" key="2">
    <source>
        <dbReference type="EMBL" id="KAG8238503.1"/>
    </source>
</evidence>
<dbReference type="InterPro" id="IPR036514">
    <property type="entry name" value="SGNH_hydro_sf"/>
</dbReference>
<name>A0A8K0PB53_LADFU</name>
<dbReference type="OrthoDB" id="5971574at2759"/>
<dbReference type="GO" id="GO:0005977">
    <property type="term" value="P:glycogen metabolic process"/>
    <property type="evidence" value="ECO:0007669"/>
    <property type="project" value="UniProtKB-UniPathway"/>
</dbReference>
<gene>
    <name evidence="2" type="ORF">J437_LFUL017801</name>
</gene>
<keyword evidence="1" id="KW-0449">Lipoprotein</keyword>
<keyword evidence="1" id="KW-0472">Membrane</keyword>
<feature type="non-terminal residue" evidence="2">
    <location>
        <position position="291"/>
    </location>
</feature>
<comment type="caution">
    <text evidence="2">The sequence shown here is derived from an EMBL/GenBank/DDBJ whole genome shotgun (WGS) entry which is preliminary data.</text>
</comment>
<dbReference type="SUPFAM" id="SSF52266">
    <property type="entry name" value="SGNH hydrolase"/>
    <property type="match status" value="1"/>
</dbReference>
<dbReference type="PANTHER" id="PTHR10749:SF7">
    <property type="entry name" value="PHOSPHORYLASE B KINASE REGULATORY SUBUNIT ALPHA-RELATED"/>
    <property type="match status" value="1"/>
</dbReference>
<evidence type="ECO:0000313" key="3">
    <source>
        <dbReference type="Proteomes" id="UP000792457"/>
    </source>
</evidence>
<comment type="similarity">
    <text evidence="1">Belongs to the phosphorylase b kinase regulatory chain family.</text>
</comment>
<reference evidence="2" key="2">
    <citation type="submission" date="2017-10" db="EMBL/GenBank/DDBJ databases">
        <title>Ladona fulva Genome sequencing and assembly.</title>
        <authorList>
            <person name="Murali S."/>
            <person name="Richards S."/>
            <person name="Bandaranaike D."/>
            <person name="Bellair M."/>
            <person name="Blankenburg K."/>
            <person name="Chao H."/>
            <person name="Dinh H."/>
            <person name="Doddapaneni H."/>
            <person name="Dugan-Rocha S."/>
            <person name="Elkadiri S."/>
            <person name="Gnanaolivu R."/>
            <person name="Hernandez B."/>
            <person name="Skinner E."/>
            <person name="Javaid M."/>
            <person name="Lee S."/>
            <person name="Li M."/>
            <person name="Ming W."/>
            <person name="Munidasa M."/>
            <person name="Muniz J."/>
            <person name="Nguyen L."/>
            <person name="Hughes D."/>
            <person name="Osuji N."/>
            <person name="Pu L.-L."/>
            <person name="Puazo M."/>
            <person name="Qu C."/>
            <person name="Quiroz J."/>
            <person name="Raj R."/>
            <person name="Weissenberger G."/>
            <person name="Xin Y."/>
            <person name="Zou X."/>
            <person name="Han Y."/>
            <person name="Worley K."/>
            <person name="Muzny D."/>
            <person name="Gibbs R."/>
        </authorList>
    </citation>
    <scope>NUCLEOTIDE SEQUENCE</scope>
    <source>
        <strain evidence="2">Sampled in the wild</strain>
    </source>
</reference>
<proteinExistence type="inferred from homology"/>
<accession>A0A8K0PB53</accession>